<dbReference type="CDD" id="cd04179">
    <property type="entry name" value="DPM_DPG-synthase_like"/>
    <property type="match status" value="1"/>
</dbReference>
<dbReference type="Gene3D" id="3.90.550.10">
    <property type="entry name" value="Spore Coat Polysaccharide Biosynthesis Protein SpsA, Chain A"/>
    <property type="match status" value="1"/>
</dbReference>
<evidence type="ECO:0000313" key="3">
    <source>
        <dbReference type="Proteomes" id="UP000179037"/>
    </source>
</evidence>
<protein>
    <submittedName>
        <fullName evidence="2">Glycosyl hydrolase</fullName>
    </submittedName>
</protein>
<reference evidence="2 3" key="1">
    <citation type="journal article" date="2016" name="Nat. Commun.">
        <title>Thousands of microbial genomes shed light on interconnected biogeochemical processes in an aquifer system.</title>
        <authorList>
            <person name="Anantharaman K."/>
            <person name="Brown C.T."/>
            <person name="Hug L.A."/>
            <person name="Sharon I."/>
            <person name="Castelle C.J."/>
            <person name="Probst A.J."/>
            <person name="Thomas B.C."/>
            <person name="Singh A."/>
            <person name="Wilkins M.J."/>
            <person name="Karaoz U."/>
            <person name="Brodie E.L."/>
            <person name="Williams K.H."/>
            <person name="Hubbard S.S."/>
            <person name="Banfield J.F."/>
        </authorList>
    </citation>
    <scope>NUCLEOTIDE SEQUENCE [LARGE SCALE GENOMIC DNA]</scope>
</reference>
<dbReference type="PANTHER" id="PTHR48090">
    <property type="entry name" value="UNDECAPRENYL-PHOSPHATE 4-DEOXY-4-FORMAMIDO-L-ARABINOSE TRANSFERASE-RELATED"/>
    <property type="match status" value="1"/>
</dbReference>
<evidence type="ECO:0000259" key="1">
    <source>
        <dbReference type="Pfam" id="PF00535"/>
    </source>
</evidence>
<organism evidence="2 3">
    <name type="scientific">Candidatus Muproteobacteria bacterium RIFCSPLOWO2_01_FULL_60_18</name>
    <dbReference type="NCBI Taxonomy" id="1817768"/>
    <lineage>
        <taxon>Bacteria</taxon>
        <taxon>Pseudomonadati</taxon>
        <taxon>Pseudomonadota</taxon>
        <taxon>Candidatus Muproteobacteria</taxon>
    </lineage>
</organism>
<sequence length="234" mass="26437">MPRPEIGVIIPARNEQDSIAHVLCDIPAGLSARVVVVNNRSSDRTAEIARAHGAVVLDEGRPGYGRVMLTGLDYFARHPVDVVVFLDGDYSDYPAEMGRLVQPIVEDGYDLVLSTRLNPLLDKESLGPHVIYGNKLVVFLMNLLSGSRYTDLGPFRAIRYDALRKLDMRDLNYGWTVEMQAKAWRQRLKVLELPMRYRKRIGQSKISGTIKGTVLAGSKMIYTALRLCRRPRRR</sequence>
<dbReference type="AlphaFoldDB" id="A0A1F6TZC7"/>
<evidence type="ECO:0000313" key="2">
    <source>
        <dbReference type="EMBL" id="OGI50432.1"/>
    </source>
</evidence>
<dbReference type="InterPro" id="IPR001173">
    <property type="entry name" value="Glyco_trans_2-like"/>
</dbReference>
<keyword evidence="2" id="KW-0378">Hydrolase</keyword>
<dbReference type="GO" id="GO:0016787">
    <property type="term" value="F:hydrolase activity"/>
    <property type="evidence" value="ECO:0007669"/>
    <property type="project" value="UniProtKB-KW"/>
</dbReference>
<dbReference type="Pfam" id="PF00535">
    <property type="entry name" value="Glycos_transf_2"/>
    <property type="match status" value="1"/>
</dbReference>
<dbReference type="PANTHER" id="PTHR48090:SF7">
    <property type="entry name" value="RFBJ PROTEIN"/>
    <property type="match status" value="1"/>
</dbReference>
<dbReference type="Proteomes" id="UP000179037">
    <property type="component" value="Unassembled WGS sequence"/>
</dbReference>
<dbReference type="EMBL" id="MFTC01000069">
    <property type="protein sequence ID" value="OGI50432.1"/>
    <property type="molecule type" value="Genomic_DNA"/>
</dbReference>
<proteinExistence type="predicted"/>
<gene>
    <name evidence="2" type="ORF">A3A87_09510</name>
</gene>
<comment type="caution">
    <text evidence="2">The sequence shown here is derived from an EMBL/GenBank/DDBJ whole genome shotgun (WGS) entry which is preliminary data.</text>
</comment>
<feature type="domain" description="Glycosyltransferase 2-like" evidence="1">
    <location>
        <begin position="8"/>
        <end position="165"/>
    </location>
</feature>
<dbReference type="InterPro" id="IPR029044">
    <property type="entry name" value="Nucleotide-diphossugar_trans"/>
</dbReference>
<accession>A0A1F6TZC7</accession>
<dbReference type="SUPFAM" id="SSF53448">
    <property type="entry name" value="Nucleotide-diphospho-sugar transferases"/>
    <property type="match status" value="1"/>
</dbReference>
<dbReference type="InterPro" id="IPR050256">
    <property type="entry name" value="Glycosyltransferase_2"/>
</dbReference>
<dbReference type="STRING" id="1817768.A3A87_09510"/>
<name>A0A1F6TZC7_9PROT</name>